<dbReference type="EnsemblPlants" id="KQL16616">
    <property type="protein sequence ID" value="KQL16616"/>
    <property type="gene ID" value="SETIT_024330mg"/>
</dbReference>
<evidence type="ECO:0000313" key="1">
    <source>
        <dbReference type="EnsemblPlants" id="KQL16616"/>
    </source>
</evidence>
<proteinExistence type="predicted"/>
<keyword evidence="2" id="KW-1185">Reference proteome</keyword>
<dbReference type="EMBL" id="AGNK02002018">
    <property type="status" value="NOT_ANNOTATED_CDS"/>
    <property type="molecule type" value="Genomic_DNA"/>
</dbReference>
<dbReference type="SUPFAM" id="SSF81383">
    <property type="entry name" value="F-box domain"/>
    <property type="match status" value="1"/>
</dbReference>
<dbReference type="HOGENOM" id="CLU_1605543_0_0_1"/>
<dbReference type="InterPro" id="IPR036047">
    <property type="entry name" value="F-box-like_dom_sf"/>
</dbReference>
<dbReference type="Proteomes" id="UP000004995">
    <property type="component" value="Unassembled WGS sequence"/>
</dbReference>
<evidence type="ECO:0008006" key="3">
    <source>
        <dbReference type="Google" id="ProtNLM"/>
    </source>
</evidence>
<dbReference type="Gramene" id="KQL16616">
    <property type="protein sequence ID" value="KQL16616"/>
    <property type="gene ID" value="SETIT_024330mg"/>
</dbReference>
<dbReference type="InParanoid" id="K3ZCQ3"/>
<evidence type="ECO:0000313" key="2">
    <source>
        <dbReference type="Proteomes" id="UP000004995"/>
    </source>
</evidence>
<dbReference type="AlphaFoldDB" id="K3ZCQ3"/>
<reference evidence="2" key="1">
    <citation type="journal article" date="2012" name="Nat. Biotechnol.">
        <title>Reference genome sequence of the model plant Setaria.</title>
        <authorList>
            <person name="Bennetzen J.L."/>
            <person name="Schmutz J."/>
            <person name="Wang H."/>
            <person name="Percifield R."/>
            <person name="Hawkins J."/>
            <person name="Pontaroli A.C."/>
            <person name="Estep M."/>
            <person name="Feng L."/>
            <person name="Vaughn J.N."/>
            <person name="Grimwood J."/>
            <person name="Jenkins J."/>
            <person name="Barry K."/>
            <person name="Lindquist E."/>
            <person name="Hellsten U."/>
            <person name="Deshpande S."/>
            <person name="Wang X."/>
            <person name="Wu X."/>
            <person name="Mitros T."/>
            <person name="Triplett J."/>
            <person name="Yang X."/>
            <person name="Ye C.Y."/>
            <person name="Mauro-Herrera M."/>
            <person name="Wang L."/>
            <person name="Li P."/>
            <person name="Sharma M."/>
            <person name="Sharma R."/>
            <person name="Ronald P.C."/>
            <person name="Panaud O."/>
            <person name="Kellogg E.A."/>
            <person name="Brutnell T.P."/>
            <person name="Doust A.N."/>
            <person name="Tuskan G.A."/>
            <person name="Rokhsar D."/>
            <person name="Devos K.M."/>
        </authorList>
    </citation>
    <scope>NUCLEOTIDE SEQUENCE [LARGE SCALE GENOMIC DNA]</scope>
    <source>
        <strain evidence="2">cv. Yugu1</strain>
    </source>
</reference>
<accession>K3ZCQ3</accession>
<organism evidence="1 2">
    <name type="scientific">Setaria italica</name>
    <name type="common">Foxtail millet</name>
    <name type="synonym">Panicum italicum</name>
    <dbReference type="NCBI Taxonomy" id="4555"/>
    <lineage>
        <taxon>Eukaryota</taxon>
        <taxon>Viridiplantae</taxon>
        <taxon>Streptophyta</taxon>
        <taxon>Embryophyta</taxon>
        <taxon>Tracheophyta</taxon>
        <taxon>Spermatophyta</taxon>
        <taxon>Magnoliopsida</taxon>
        <taxon>Liliopsida</taxon>
        <taxon>Poales</taxon>
        <taxon>Poaceae</taxon>
        <taxon>PACMAD clade</taxon>
        <taxon>Panicoideae</taxon>
        <taxon>Panicodae</taxon>
        <taxon>Paniceae</taxon>
        <taxon>Cenchrinae</taxon>
        <taxon>Setaria</taxon>
    </lineage>
</organism>
<name>K3ZCQ3_SETIT</name>
<protein>
    <recommendedName>
        <fullName evidence="3">F-box domain-containing protein</fullName>
    </recommendedName>
</protein>
<dbReference type="STRING" id="4555.K3ZCQ3"/>
<reference evidence="1" key="2">
    <citation type="submission" date="2018-08" db="UniProtKB">
        <authorList>
            <consortium name="EnsemblPlants"/>
        </authorList>
    </citation>
    <scope>IDENTIFICATION</scope>
    <source>
        <strain evidence="1">Yugu1</strain>
    </source>
</reference>
<sequence length="174" mass="19718">MVARRPCRSLSDLPIEVVIDIIGHLAMTSDNPLEDLHRLRATCRLMLHACGDRAVRVRLSFLQCWEKMSRNQSSRMHALLHHLVALGNPKPFLHKLSRATVSGLNVAAYLYALFLYRNDGSAADDNIARMYIQRVEGEGEDGAAARVTTGPMKLGNLGYRERREEVYSYVWSYT</sequence>